<dbReference type="InterPro" id="IPR038300">
    <property type="entry name" value="SASP_sf_alpha/beta"/>
</dbReference>
<protein>
    <submittedName>
        <fullName evidence="1">Small, acid-soluble spore protein, alpha/beta type</fullName>
    </submittedName>
</protein>
<gene>
    <name evidence="1" type="ORF">SAMN02745784_00890</name>
</gene>
<evidence type="ECO:0000313" key="1">
    <source>
        <dbReference type="EMBL" id="SHE48750.1"/>
    </source>
</evidence>
<dbReference type="Pfam" id="PF00269">
    <property type="entry name" value="SASP"/>
    <property type="match status" value="1"/>
</dbReference>
<dbReference type="InterPro" id="IPR001448">
    <property type="entry name" value="SASP_alpha/beta-type"/>
</dbReference>
<accession>A0A1M4TWD7</accession>
<organism evidence="1 2">
    <name type="scientific">Tissierella praeacuta DSM 18095</name>
    <dbReference type="NCBI Taxonomy" id="1123404"/>
    <lineage>
        <taxon>Bacteria</taxon>
        <taxon>Bacillati</taxon>
        <taxon>Bacillota</taxon>
        <taxon>Tissierellia</taxon>
        <taxon>Tissierellales</taxon>
        <taxon>Tissierellaceae</taxon>
        <taxon>Tissierella</taxon>
    </lineage>
</organism>
<dbReference type="Gene3D" id="6.10.10.80">
    <property type="entry name" value="Small, acid-soluble spore protein, alpha/beta type-like"/>
    <property type="match status" value="1"/>
</dbReference>
<dbReference type="RefSeq" id="WP_072973542.1">
    <property type="nucleotide sequence ID" value="NZ_FQTY01000002.1"/>
</dbReference>
<dbReference type="AlphaFoldDB" id="A0A1M4TWD7"/>
<dbReference type="GO" id="GO:0006265">
    <property type="term" value="P:DNA topological change"/>
    <property type="evidence" value="ECO:0007669"/>
    <property type="project" value="InterPro"/>
</dbReference>
<proteinExistence type="predicted"/>
<keyword evidence="2" id="KW-1185">Reference proteome</keyword>
<name>A0A1M4TWD7_9FIRM</name>
<sequence>MTRLSDPNASKALDQMKAEIANELDANLTHKEKLDGTMTANLVERAERKITDKNNFNPS</sequence>
<dbReference type="EMBL" id="FQTY01000002">
    <property type="protein sequence ID" value="SHE48750.1"/>
    <property type="molecule type" value="Genomic_DNA"/>
</dbReference>
<evidence type="ECO:0000313" key="2">
    <source>
        <dbReference type="Proteomes" id="UP000184114"/>
    </source>
</evidence>
<dbReference type="GeneID" id="90996271"/>
<reference evidence="2" key="1">
    <citation type="submission" date="2016-11" db="EMBL/GenBank/DDBJ databases">
        <authorList>
            <person name="Varghese N."/>
            <person name="Submissions S."/>
        </authorList>
    </citation>
    <scope>NUCLEOTIDE SEQUENCE [LARGE SCALE GENOMIC DNA]</scope>
    <source>
        <strain evidence="2">DSM 18095</strain>
    </source>
</reference>
<dbReference type="GO" id="GO:0003690">
    <property type="term" value="F:double-stranded DNA binding"/>
    <property type="evidence" value="ECO:0007669"/>
    <property type="project" value="InterPro"/>
</dbReference>
<dbReference type="Proteomes" id="UP000184114">
    <property type="component" value="Unassembled WGS sequence"/>
</dbReference>